<dbReference type="GO" id="GO:0042597">
    <property type="term" value="C:periplasmic space"/>
    <property type="evidence" value="ECO:0007669"/>
    <property type="project" value="UniProtKB-SubCell"/>
</dbReference>
<evidence type="ECO:0000313" key="12">
    <source>
        <dbReference type="EMBL" id="CUA96675.1"/>
    </source>
</evidence>
<dbReference type="InterPro" id="IPR051056">
    <property type="entry name" value="Glycosyl_Hydrolase_73"/>
</dbReference>
<reference evidence="13" key="1">
    <citation type="submission" date="2015-08" db="EMBL/GenBank/DDBJ databases">
        <authorList>
            <person name="Varghese N."/>
        </authorList>
    </citation>
    <scope>NUCLEOTIDE SEQUENCE [LARGE SCALE GENOMIC DNA]</scope>
    <source>
        <strain evidence="13">DSM 18181</strain>
    </source>
</reference>
<dbReference type="STRING" id="339866.GCA_001418255_01469"/>
<dbReference type="GO" id="GO:0044780">
    <property type="term" value="P:bacterial-type flagellum assembly"/>
    <property type="evidence" value="ECO:0007669"/>
    <property type="project" value="InterPro"/>
</dbReference>
<evidence type="ECO:0000256" key="6">
    <source>
        <dbReference type="ARBA" id="ARBA00022764"/>
    </source>
</evidence>
<dbReference type="Gene3D" id="1.10.530.10">
    <property type="match status" value="1"/>
</dbReference>
<evidence type="ECO:0000256" key="7">
    <source>
        <dbReference type="ARBA" id="ARBA00022801"/>
    </source>
</evidence>
<proteinExistence type="inferred from homology"/>
<dbReference type="InterPro" id="IPR002901">
    <property type="entry name" value="MGlyc_endo_b_GlcNAc-like_dom"/>
</dbReference>
<keyword evidence="6" id="KW-0574">Periplasm</keyword>
<keyword evidence="12" id="KW-0966">Cell projection</keyword>
<name>A0A0K6I0M1_9BURK</name>
<comment type="subcellular location">
    <subcellularLocation>
        <location evidence="2">Periplasm</location>
    </subcellularLocation>
</comment>
<dbReference type="PANTHER" id="PTHR33308:SF9">
    <property type="entry name" value="PEPTIDOGLYCAN HYDROLASE FLGJ"/>
    <property type="match status" value="1"/>
</dbReference>
<evidence type="ECO:0000256" key="9">
    <source>
        <dbReference type="ARBA" id="ARBA00023316"/>
    </source>
</evidence>
<dbReference type="GO" id="GO:0004040">
    <property type="term" value="F:amidase activity"/>
    <property type="evidence" value="ECO:0007669"/>
    <property type="project" value="InterPro"/>
</dbReference>
<dbReference type="GO" id="GO:0071555">
    <property type="term" value="P:cell wall organization"/>
    <property type="evidence" value="ECO:0007669"/>
    <property type="project" value="UniProtKB-KW"/>
</dbReference>
<feature type="domain" description="Mannosyl-glycoprotein endo-beta-N-acetylglucosamidase-like" evidence="11">
    <location>
        <begin position="190"/>
        <end position="345"/>
    </location>
</feature>
<comment type="similarity">
    <text evidence="3">In the N-terminal section; belongs to the FlgJ family.</text>
</comment>
<dbReference type="Pfam" id="PF01832">
    <property type="entry name" value="Glucosaminidase"/>
    <property type="match status" value="1"/>
</dbReference>
<dbReference type="Pfam" id="PF10135">
    <property type="entry name" value="Rod-binding"/>
    <property type="match status" value="1"/>
</dbReference>
<dbReference type="RefSeq" id="WP_055450368.1">
    <property type="nucleotide sequence ID" value="NZ_CYHF01000004.1"/>
</dbReference>
<dbReference type="InterPro" id="IPR019301">
    <property type="entry name" value="Flagellar_prot_FlgJ_N"/>
</dbReference>
<comment type="similarity">
    <text evidence="4">In the C-terminal section; belongs to the glycosyl hydrolase 73 family.</text>
</comment>
<evidence type="ECO:0000256" key="1">
    <source>
        <dbReference type="ARBA" id="ARBA00002954"/>
    </source>
</evidence>
<accession>A0A0K6I0M1</accession>
<comment type="function">
    <text evidence="1">Flagellum-specific muramidase which hydrolyzes the peptidoglycan layer to assemble the rod structure in the periplasmic space.</text>
</comment>
<organism evidence="12 13">
    <name type="scientific">Thiomonas bhubaneswarensis</name>
    <dbReference type="NCBI Taxonomy" id="339866"/>
    <lineage>
        <taxon>Bacteria</taxon>
        <taxon>Pseudomonadati</taxon>
        <taxon>Pseudomonadota</taxon>
        <taxon>Betaproteobacteria</taxon>
        <taxon>Burkholderiales</taxon>
        <taxon>Thiomonas</taxon>
    </lineage>
</organism>
<keyword evidence="12" id="KW-0969">Cilium</keyword>
<dbReference type="OrthoDB" id="289937at2"/>
<dbReference type="InterPro" id="IPR013377">
    <property type="entry name" value="FlgJ"/>
</dbReference>
<evidence type="ECO:0000313" key="13">
    <source>
        <dbReference type="Proteomes" id="UP000183649"/>
    </source>
</evidence>
<dbReference type="GO" id="GO:0071973">
    <property type="term" value="P:bacterial-type flagellum-dependent cell motility"/>
    <property type="evidence" value="ECO:0007669"/>
    <property type="project" value="TreeGrafter"/>
</dbReference>
<keyword evidence="9" id="KW-0961">Cell wall biogenesis/degradation</keyword>
<gene>
    <name evidence="12" type="ORF">Ga0061069_104239</name>
</gene>
<evidence type="ECO:0000256" key="5">
    <source>
        <dbReference type="ARBA" id="ARBA00013433"/>
    </source>
</evidence>
<dbReference type="EMBL" id="CYHF01000004">
    <property type="protein sequence ID" value="CUA96675.1"/>
    <property type="molecule type" value="Genomic_DNA"/>
</dbReference>
<evidence type="ECO:0000256" key="2">
    <source>
        <dbReference type="ARBA" id="ARBA00004418"/>
    </source>
</evidence>
<sequence>MALDPTLPAVPLPPSGNAASNSLSFQGLNQLKATAEANPRSPQAIKAVAQQFEALLMQQMLTAMNATSLGPDMLGDTSGPMFRSMFNQQLATTLSQGQGIGLASFIARELSSRYGATSPGAHAAEANAAALPLSAKSNATLPEPLSRYRQNALPALPALSAASATLPATAPTGTAGAAAAAPVATQSQTDKTAADQARSFIASILPSVQTAAKQLGVAPVAILAQAALETGWGKHTPGNNVFGVKAGGAWVGGTVQTLTREFQNGVATVGAAAFRAYQNVADSVENYAALLSRPRYQSARGQGNDISAFASALQRSGYATDPDYAAKIVAIARSPRMQQALAQLGMGSSLDAQ</sequence>
<evidence type="ECO:0000256" key="3">
    <source>
        <dbReference type="ARBA" id="ARBA00006880"/>
    </source>
</evidence>
<dbReference type="PANTHER" id="PTHR33308">
    <property type="entry name" value="PEPTIDOGLYCAN HYDROLASE FLGJ"/>
    <property type="match status" value="1"/>
</dbReference>
<evidence type="ECO:0000256" key="10">
    <source>
        <dbReference type="ARBA" id="ARBA00030835"/>
    </source>
</evidence>
<keyword evidence="13" id="KW-1185">Reference proteome</keyword>
<evidence type="ECO:0000259" key="11">
    <source>
        <dbReference type="SMART" id="SM00047"/>
    </source>
</evidence>
<dbReference type="NCBIfam" id="TIGR02541">
    <property type="entry name" value="flagell_FlgJ"/>
    <property type="match status" value="1"/>
</dbReference>
<evidence type="ECO:0000256" key="8">
    <source>
        <dbReference type="ARBA" id="ARBA00023295"/>
    </source>
</evidence>
<keyword evidence="12" id="KW-0282">Flagellum</keyword>
<dbReference type="AlphaFoldDB" id="A0A0K6I0M1"/>
<keyword evidence="7" id="KW-0378">Hydrolase</keyword>
<dbReference type="PRINTS" id="PR01002">
    <property type="entry name" value="FLGFLGJ"/>
</dbReference>
<dbReference type="GO" id="GO:0016798">
    <property type="term" value="F:hydrolase activity, acting on glycosyl bonds"/>
    <property type="evidence" value="ECO:0007669"/>
    <property type="project" value="UniProtKB-KW"/>
</dbReference>
<dbReference type="SMART" id="SM00047">
    <property type="entry name" value="LYZ2"/>
    <property type="match status" value="1"/>
</dbReference>
<dbReference type="Proteomes" id="UP000183649">
    <property type="component" value="Unassembled WGS sequence"/>
</dbReference>
<keyword evidence="8" id="KW-0326">Glycosidase</keyword>
<evidence type="ECO:0000256" key="4">
    <source>
        <dbReference type="ARBA" id="ARBA00007974"/>
    </source>
</evidence>
<protein>
    <recommendedName>
        <fullName evidence="5">Peptidoglycan hydrolase FlgJ</fullName>
    </recommendedName>
    <alternativeName>
        <fullName evidence="10">Muramidase FlgJ</fullName>
    </alternativeName>
</protein>